<evidence type="ECO:0000256" key="1">
    <source>
        <dbReference type="SAM" id="MobiDB-lite"/>
    </source>
</evidence>
<dbReference type="CDD" id="cd01048">
    <property type="entry name" value="Ferritin_like_AB2"/>
    <property type="match status" value="1"/>
</dbReference>
<dbReference type="SUPFAM" id="SSF47240">
    <property type="entry name" value="Ferritin-like"/>
    <property type="match status" value="1"/>
</dbReference>
<organism evidence="3 4">
    <name type="scientific">Sinisalibacter lacisalsi</name>
    <dbReference type="NCBI Taxonomy" id="1526570"/>
    <lineage>
        <taxon>Bacteria</taxon>
        <taxon>Pseudomonadati</taxon>
        <taxon>Pseudomonadota</taxon>
        <taxon>Alphaproteobacteria</taxon>
        <taxon>Rhodobacterales</taxon>
        <taxon>Roseobacteraceae</taxon>
        <taxon>Sinisalibacter</taxon>
    </lineage>
</organism>
<gene>
    <name evidence="3" type="ORF">GCM10011358_16310</name>
</gene>
<feature type="signal peptide" evidence="2">
    <location>
        <begin position="1"/>
        <end position="23"/>
    </location>
</feature>
<keyword evidence="2" id="KW-0732">Signal</keyword>
<evidence type="ECO:0000256" key="2">
    <source>
        <dbReference type="SAM" id="SignalP"/>
    </source>
</evidence>
<dbReference type="InterPro" id="IPR012347">
    <property type="entry name" value="Ferritin-like"/>
</dbReference>
<proteinExistence type="predicted"/>
<sequence>MKSFTKTLAVLATGVAFAASAQAGSLSDEAEAAVLEALMDEYHAAAVYAALIDEYGPNTAFSNILAAEKKHSDALIRLLAKHDVAIPTNPWLDGTRALEPLPATLAEAYAAGVVGEITNMALYERELLPAVADYPDVTRVFNNLMAASQTRHLPTFESCAAGDCGGGRAERSAGSQVGSSPKVASSARERAGVGKGAGPNAKRDGKGKGRKAKEQKGKAGGRGKS</sequence>
<evidence type="ECO:0000313" key="4">
    <source>
        <dbReference type="Proteomes" id="UP000617355"/>
    </source>
</evidence>
<evidence type="ECO:0000313" key="3">
    <source>
        <dbReference type="EMBL" id="GGD32942.1"/>
    </source>
</evidence>
<comment type="caution">
    <text evidence="3">The sequence shown here is derived from an EMBL/GenBank/DDBJ whole genome shotgun (WGS) entry which is preliminary data.</text>
</comment>
<keyword evidence="4" id="KW-1185">Reference proteome</keyword>
<dbReference type="Gene3D" id="1.20.1260.10">
    <property type="match status" value="1"/>
</dbReference>
<dbReference type="EMBL" id="BMGI01000002">
    <property type="protein sequence ID" value="GGD32942.1"/>
    <property type="molecule type" value="Genomic_DNA"/>
</dbReference>
<protein>
    <recommendedName>
        <fullName evidence="5">DUF2202 domain-containing protein</fullName>
    </recommendedName>
</protein>
<feature type="compositionally biased region" description="Polar residues" evidence="1">
    <location>
        <begin position="173"/>
        <end position="183"/>
    </location>
</feature>
<reference evidence="4" key="1">
    <citation type="journal article" date="2019" name="Int. J. Syst. Evol. Microbiol.">
        <title>The Global Catalogue of Microorganisms (GCM) 10K type strain sequencing project: providing services to taxonomists for standard genome sequencing and annotation.</title>
        <authorList>
            <consortium name="The Broad Institute Genomics Platform"/>
            <consortium name="The Broad Institute Genome Sequencing Center for Infectious Disease"/>
            <person name="Wu L."/>
            <person name="Ma J."/>
        </authorList>
    </citation>
    <scope>NUCLEOTIDE SEQUENCE [LARGE SCALE GENOMIC DNA]</scope>
    <source>
        <strain evidence="4">CGMCC 1.12922</strain>
    </source>
</reference>
<dbReference type="Proteomes" id="UP000617355">
    <property type="component" value="Unassembled WGS sequence"/>
</dbReference>
<feature type="region of interest" description="Disordered" evidence="1">
    <location>
        <begin position="164"/>
        <end position="225"/>
    </location>
</feature>
<dbReference type="InterPro" id="IPR019243">
    <property type="entry name" value="DUF2202"/>
</dbReference>
<evidence type="ECO:0008006" key="5">
    <source>
        <dbReference type="Google" id="ProtNLM"/>
    </source>
</evidence>
<feature type="chain" id="PRO_5046731022" description="DUF2202 domain-containing protein" evidence="2">
    <location>
        <begin position="24"/>
        <end position="225"/>
    </location>
</feature>
<name>A0ABQ1QNM8_9RHOB</name>
<feature type="compositionally biased region" description="Basic and acidic residues" evidence="1">
    <location>
        <begin position="201"/>
        <end position="217"/>
    </location>
</feature>
<dbReference type="InterPro" id="IPR009078">
    <property type="entry name" value="Ferritin-like_SF"/>
</dbReference>
<accession>A0ABQ1QNM8</accession>